<evidence type="ECO:0000313" key="8">
    <source>
        <dbReference type="Proteomes" id="UP000637383"/>
    </source>
</evidence>
<protein>
    <submittedName>
        <fullName evidence="7">Na/Pi symporter</fullName>
    </submittedName>
</protein>
<reference evidence="7 8" key="1">
    <citation type="journal article" date="2020" name="ISME J.">
        <title>Comparative genomics reveals insights into cyanobacterial evolution and habitat adaptation.</title>
        <authorList>
            <person name="Chen M.Y."/>
            <person name="Teng W.K."/>
            <person name="Zhao L."/>
            <person name="Hu C.X."/>
            <person name="Zhou Y.K."/>
            <person name="Han B.P."/>
            <person name="Song L.R."/>
            <person name="Shu W.S."/>
        </authorList>
    </citation>
    <scope>NUCLEOTIDE SEQUENCE [LARGE SCALE GENOMIC DNA]</scope>
    <source>
        <strain evidence="7 8">FACHB-159</strain>
    </source>
</reference>
<evidence type="ECO:0000256" key="4">
    <source>
        <dbReference type="ARBA" id="ARBA00022989"/>
    </source>
</evidence>
<keyword evidence="8" id="KW-1185">Reference proteome</keyword>
<dbReference type="PANTHER" id="PTHR10010:SF46">
    <property type="entry name" value="SODIUM-DEPENDENT PHOSPHATE TRANSPORT PROTEIN 2B"/>
    <property type="match status" value="1"/>
</dbReference>
<keyword evidence="2" id="KW-1003">Cell membrane</keyword>
<accession>A0ABR8KBP2</accession>
<feature type="transmembrane region" description="Helical" evidence="6">
    <location>
        <begin position="55"/>
        <end position="78"/>
    </location>
</feature>
<comment type="subcellular location">
    <subcellularLocation>
        <location evidence="1">Cell membrane</location>
        <topology evidence="1">Multi-pass membrane protein</topology>
    </subcellularLocation>
</comment>
<comment type="caution">
    <text evidence="7">The sequence shown here is derived from an EMBL/GenBank/DDBJ whole genome shotgun (WGS) entry which is preliminary data.</text>
</comment>
<dbReference type="InterPro" id="IPR003841">
    <property type="entry name" value="Na/Pi_transpt"/>
</dbReference>
<evidence type="ECO:0000256" key="5">
    <source>
        <dbReference type="ARBA" id="ARBA00023136"/>
    </source>
</evidence>
<evidence type="ECO:0000313" key="7">
    <source>
        <dbReference type="EMBL" id="MBD2736940.1"/>
    </source>
</evidence>
<dbReference type="EMBL" id="JACJTU010000025">
    <property type="protein sequence ID" value="MBD2736940.1"/>
    <property type="molecule type" value="Genomic_DNA"/>
</dbReference>
<keyword evidence="3 6" id="KW-0812">Transmembrane</keyword>
<evidence type="ECO:0000256" key="6">
    <source>
        <dbReference type="SAM" id="Phobius"/>
    </source>
</evidence>
<feature type="transmembrane region" description="Helical" evidence="6">
    <location>
        <begin position="99"/>
        <end position="119"/>
    </location>
</feature>
<dbReference type="Proteomes" id="UP000637383">
    <property type="component" value="Unassembled WGS sequence"/>
</dbReference>
<proteinExistence type="predicted"/>
<evidence type="ECO:0000256" key="2">
    <source>
        <dbReference type="ARBA" id="ARBA00022475"/>
    </source>
</evidence>
<organism evidence="7 8">
    <name type="scientific">Nostoc paludosum FACHB-159</name>
    <dbReference type="NCBI Taxonomy" id="2692908"/>
    <lineage>
        <taxon>Bacteria</taxon>
        <taxon>Bacillati</taxon>
        <taxon>Cyanobacteriota</taxon>
        <taxon>Cyanophyceae</taxon>
        <taxon>Nostocales</taxon>
        <taxon>Nostocaceae</taxon>
        <taxon>Nostoc</taxon>
    </lineage>
</organism>
<dbReference type="NCBIfam" id="NF037997">
    <property type="entry name" value="Na_Pi_symport"/>
    <property type="match status" value="1"/>
</dbReference>
<dbReference type="PANTHER" id="PTHR10010">
    <property type="entry name" value="SOLUTE CARRIER FAMILY 34 SODIUM PHOSPHATE , MEMBER 2-RELATED"/>
    <property type="match status" value="1"/>
</dbReference>
<evidence type="ECO:0000256" key="1">
    <source>
        <dbReference type="ARBA" id="ARBA00004651"/>
    </source>
</evidence>
<evidence type="ECO:0000256" key="3">
    <source>
        <dbReference type="ARBA" id="ARBA00022692"/>
    </source>
</evidence>
<keyword evidence="5 6" id="KW-0472">Membrane</keyword>
<keyword evidence="4 6" id="KW-1133">Transmembrane helix</keyword>
<name>A0ABR8KBP2_9NOSO</name>
<gene>
    <name evidence="7" type="ORF">H6H03_24140</name>
</gene>
<sequence length="141" mass="15104">MLLNGFIFLFVTLASQGLISLPAGVALMLGAEVGTCADTLVATLGRDRPAVRTGVFHLLFNLVCAGVGIIFASQLATVTQWISQLFGAGDDIARQIANAQLIFNVLGVMIAIAFLPWIAHALERLIPDGQNQNRQVEMLKK</sequence>